<evidence type="ECO:0000256" key="1">
    <source>
        <dbReference type="SAM" id="MobiDB-lite"/>
    </source>
</evidence>
<proteinExistence type="predicted"/>
<sequence length="61" mass="6520">MDPGRPTDPASPGETFGAIRSFPDPVRFLLGPPTDITVTHRSGPVAPRGQKGGPNMIEYEM</sequence>
<accession>A0ABP6L7W5</accession>
<gene>
    <name evidence="2" type="ORF">GCM10017559_70430</name>
</gene>
<reference evidence="3" key="1">
    <citation type="journal article" date="2019" name="Int. J. Syst. Evol. Microbiol.">
        <title>The Global Catalogue of Microorganisms (GCM) 10K type strain sequencing project: providing services to taxonomists for standard genome sequencing and annotation.</title>
        <authorList>
            <consortium name="The Broad Institute Genomics Platform"/>
            <consortium name="The Broad Institute Genome Sequencing Center for Infectious Disease"/>
            <person name="Wu L."/>
            <person name="Ma J."/>
        </authorList>
    </citation>
    <scope>NUCLEOTIDE SEQUENCE [LARGE SCALE GENOMIC DNA]</scope>
    <source>
        <strain evidence="3">JCM 3106</strain>
    </source>
</reference>
<feature type="region of interest" description="Disordered" evidence="1">
    <location>
        <begin position="33"/>
        <end position="61"/>
    </location>
</feature>
<feature type="region of interest" description="Disordered" evidence="1">
    <location>
        <begin position="1"/>
        <end position="20"/>
    </location>
</feature>
<comment type="caution">
    <text evidence="2">The sequence shown here is derived from an EMBL/GenBank/DDBJ whole genome shotgun (WGS) entry which is preliminary data.</text>
</comment>
<protein>
    <submittedName>
        <fullName evidence="2">Uncharacterized protein</fullName>
    </submittedName>
</protein>
<evidence type="ECO:0000313" key="2">
    <source>
        <dbReference type="EMBL" id="GAA3033028.1"/>
    </source>
</evidence>
<evidence type="ECO:0000313" key="3">
    <source>
        <dbReference type="Proteomes" id="UP001499930"/>
    </source>
</evidence>
<organism evidence="2 3">
    <name type="scientific">Streptosporangium longisporum</name>
    <dbReference type="NCBI Taxonomy" id="46187"/>
    <lineage>
        <taxon>Bacteria</taxon>
        <taxon>Bacillati</taxon>
        <taxon>Actinomycetota</taxon>
        <taxon>Actinomycetes</taxon>
        <taxon>Streptosporangiales</taxon>
        <taxon>Streptosporangiaceae</taxon>
        <taxon>Streptosporangium</taxon>
    </lineage>
</organism>
<dbReference type="Proteomes" id="UP001499930">
    <property type="component" value="Unassembled WGS sequence"/>
</dbReference>
<name>A0ABP6L7W5_9ACTN</name>
<dbReference type="EMBL" id="BAAAWD010000019">
    <property type="protein sequence ID" value="GAA3033028.1"/>
    <property type="molecule type" value="Genomic_DNA"/>
</dbReference>
<keyword evidence="3" id="KW-1185">Reference proteome</keyword>